<dbReference type="RefSeq" id="WP_112332770.1">
    <property type="nucleotide sequence ID" value="NZ_JADPHD010000003.1"/>
</dbReference>
<keyword evidence="6" id="KW-1185">Reference proteome</keyword>
<evidence type="ECO:0000313" key="5">
    <source>
        <dbReference type="EMBL" id="RAQ28388.1"/>
    </source>
</evidence>
<dbReference type="PROSITE" id="PS01124">
    <property type="entry name" value="HTH_ARAC_FAMILY_2"/>
    <property type="match status" value="1"/>
</dbReference>
<dbReference type="InterPro" id="IPR009057">
    <property type="entry name" value="Homeodomain-like_sf"/>
</dbReference>
<proteinExistence type="predicted"/>
<dbReference type="GO" id="GO:0043565">
    <property type="term" value="F:sequence-specific DNA binding"/>
    <property type="evidence" value="ECO:0007669"/>
    <property type="project" value="InterPro"/>
</dbReference>
<dbReference type="InterPro" id="IPR018062">
    <property type="entry name" value="HTH_AraC-typ_CS"/>
</dbReference>
<gene>
    <name evidence="5" type="ORF">DPQ25_08630</name>
</gene>
<dbReference type="Pfam" id="PF12833">
    <property type="entry name" value="HTH_18"/>
    <property type="match status" value="1"/>
</dbReference>
<keyword evidence="1" id="KW-0805">Transcription regulation</keyword>
<dbReference type="Gene3D" id="1.10.10.60">
    <property type="entry name" value="Homeodomain-like"/>
    <property type="match status" value="1"/>
</dbReference>
<dbReference type="GO" id="GO:0003700">
    <property type="term" value="F:DNA-binding transcription factor activity"/>
    <property type="evidence" value="ECO:0007669"/>
    <property type="project" value="InterPro"/>
</dbReference>
<dbReference type="AlphaFoldDB" id="A0A328UI65"/>
<evidence type="ECO:0000259" key="4">
    <source>
        <dbReference type="PROSITE" id="PS01124"/>
    </source>
</evidence>
<dbReference type="PANTHER" id="PTHR43280">
    <property type="entry name" value="ARAC-FAMILY TRANSCRIPTIONAL REGULATOR"/>
    <property type="match status" value="1"/>
</dbReference>
<reference evidence="5 6" key="1">
    <citation type="submission" date="2018-06" db="EMBL/GenBank/DDBJ databases">
        <title>Noncontiguous genome sequence of Ruminococcaceae bacterium ASD2818.</title>
        <authorList>
            <person name="Chaplin A.V."/>
            <person name="Sokolova S.R."/>
            <person name="Kochetkova T.O."/>
            <person name="Goltsov A.Y."/>
            <person name="Trofimov D.Y."/>
            <person name="Efimov B.A."/>
        </authorList>
    </citation>
    <scope>NUCLEOTIDE SEQUENCE [LARGE SCALE GENOMIC DNA]</scope>
    <source>
        <strain evidence="5 6">ASD2818</strain>
    </source>
</reference>
<dbReference type="PROSITE" id="PS00041">
    <property type="entry name" value="HTH_ARAC_FAMILY_1"/>
    <property type="match status" value="1"/>
</dbReference>
<evidence type="ECO:0000256" key="1">
    <source>
        <dbReference type="ARBA" id="ARBA00023015"/>
    </source>
</evidence>
<evidence type="ECO:0000256" key="2">
    <source>
        <dbReference type="ARBA" id="ARBA00023125"/>
    </source>
</evidence>
<accession>A0A328UI65</accession>
<dbReference type="InterPro" id="IPR020449">
    <property type="entry name" value="Tscrpt_reg_AraC-type_HTH"/>
</dbReference>
<feature type="domain" description="HTH araC/xylS-type" evidence="4">
    <location>
        <begin position="162"/>
        <end position="260"/>
    </location>
</feature>
<name>A0A328UI65_9FIRM</name>
<dbReference type="SUPFAM" id="SSF46689">
    <property type="entry name" value="Homeodomain-like"/>
    <property type="match status" value="2"/>
</dbReference>
<dbReference type="EMBL" id="QLYR01000005">
    <property type="protein sequence ID" value="RAQ28388.1"/>
    <property type="molecule type" value="Genomic_DNA"/>
</dbReference>
<dbReference type="SMART" id="SM00342">
    <property type="entry name" value="HTH_ARAC"/>
    <property type="match status" value="1"/>
</dbReference>
<protein>
    <recommendedName>
        <fullName evidence="4">HTH araC/xylS-type domain-containing protein</fullName>
    </recommendedName>
</protein>
<dbReference type="PANTHER" id="PTHR43280:SF2">
    <property type="entry name" value="HTH-TYPE TRANSCRIPTIONAL REGULATOR EXSA"/>
    <property type="match status" value="1"/>
</dbReference>
<organism evidence="5 6">
    <name type="scientific">Hydrogeniiclostridium mannosilyticum</name>
    <dbReference type="NCBI Taxonomy" id="2764322"/>
    <lineage>
        <taxon>Bacteria</taxon>
        <taxon>Bacillati</taxon>
        <taxon>Bacillota</taxon>
        <taxon>Clostridia</taxon>
        <taxon>Eubacteriales</taxon>
        <taxon>Acutalibacteraceae</taxon>
        <taxon>Hydrogeniiclostridium</taxon>
    </lineage>
</organism>
<dbReference type="InterPro" id="IPR018060">
    <property type="entry name" value="HTH_AraC"/>
</dbReference>
<sequence>MEDIRHVQLETLLASRGFCTEEGLRHIKTLPYLSIVNCLEGSYTLSLAKGKPFHVPAGCAFIAPAGILQDITHHLPENGAMKMCWVFLDLRINGIYTLDDLYTFPALLSTEQCAQFQPLILSLTQVQPTLLDSCRRSRIGYALAEKLLVLATPKESYDSVIMPAIRKIRKDYSQPLHVEDLAALCRLSPSLFLRRFREETGETPCTFLMHHRLATAQALLQSTEDSIHEIAEHCGFYDQFYFSRRFRSRYGLSPSQYRQSFRAQII</sequence>
<comment type="caution">
    <text evidence="5">The sequence shown here is derived from an EMBL/GenBank/DDBJ whole genome shotgun (WGS) entry which is preliminary data.</text>
</comment>
<dbReference type="Proteomes" id="UP000249377">
    <property type="component" value="Unassembled WGS sequence"/>
</dbReference>
<evidence type="ECO:0000256" key="3">
    <source>
        <dbReference type="ARBA" id="ARBA00023163"/>
    </source>
</evidence>
<evidence type="ECO:0000313" key="6">
    <source>
        <dbReference type="Proteomes" id="UP000249377"/>
    </source>
</evidence>
<keyword evidence="2" id="KW-0238">DNA-binding</keyword>
<dbReference type="PRINTS" id="PR00032">
    <property type="entry name" value="HTHARAC"/>
</dbReference>
<keyword evidence="3" id="KW-0804">Transcription</keyword>